<evidence type="ECO:0000313" key="1">
    <source>
        <dbReference type="EMBL" id="KAH3822350.1"/>
    </source>
</evidence>
<dbReference type="EMBL" id="JAIWYP010000005">
    <property type="protein sequence ID" value="KAH3822350.1"/>
    <property type="molecule type" value="Genomic_DNA"/>
</dbReference>
<reference evidence="1" key="2">
    <citation type="submission" date="2020-11" db="EMBL/GenBank/DDBJ databases">
        <authorList>
            <person name="McCartney M.A."/>
            <person name="Auch B."/>
            <person name="Kono T."/>
            <person name="Mallez S."/>
            <person name="Becker A."/>
            <person name="Gohl D.M."/>
            <person name="Silverstein K.A.T."/>
            <person name="Koren S."/>
            <person name="Bechman K.B."/>
            <person name="Herman A."/>
            <person name="Abrahante J.E."/>
            <person name="Garbe J."/>
        </authorList>
    </citation>
    <scope>NUCLEOTIDE SEQUENCE</scope>
    <source>
        <strain evidence="1">Duluth1</strain>
        <tissue evidence="1">Whole animal</tissue>
    </source>
</reference>
<name>A0A9D4JRX2_DREPO</name>
<sequence>MVDNAGIKTEDAGIKAEESVIKADDARIKADGAGIKADDAGIKRGCCLLPRITVIYTSVKHYYTHHDTTWNTVEREDVGEANRGDSLDKNVHKNSRAGVIGKSISRLITAIAMDHRGLGALR</sequence>
<accession>A0A9D4JRX2</accession>
<dbReference type="Proteomes" id="UP000828390">
    <property type="component" value="Unassembled WGS sequence"/>
</dbReference>
<organism evidence="1 2">
    <name type="scientific">Dreissena polymorpha</name>
    <name type="common">Zebra mussel</name>
    <name type="synonym">Mytilus polymorpha</name>
    <dbReference type="NCBI Taxonomy" id="45954"/>
    <lineage>
        <taxon>Eukaryota</taxon>
        <taxon>Metazoa</taxon>
        <taxon>Spiralia</taxon>
        <taxon>Lophotrochozoa</taxon>
        <taxon>Mollusca</taxon>
        <taxon>Bivalvia</taxon>
        <taxon>Autobranchia</taxon>
        <taxon>Heteroconchia</taxon>
        <taxon>Euheterodonta</taxon>
        <taxon>Imparidentia</taxon>
        <taxon>Neoheterodontei</taxon>
        <taxon>Myida</taxon>
        <taxon>Dreissenoidea</taxon>
        <taxon>Dreissenidae</taxon>
        <taxon>Dreissena</taxon>
    </lineage>
</organism>
<proteinExistence type="predicted"/>
<evidence type="ECO:0000313" key="2">
    <source>
        <dbReference type="Proteomes" id="UP000828390"/>
    </source>
</evidence>
<comment type="caution">
    <text evidence="1">The sequence shown here is derived from an EMBL/GenBank/DDBJ whole genome shotgun (WGS) entry which is preliminary data.</text>
</comment>
<gene>
    <name evidence="1" type="ORF">DPMN_124127</name>
</gene>
<keyword evidence="2" id="KW-1185">Reference proteome</keyword>
<dbReference type="AlphaFoldDB" id="A0A9D4JRX2"/>
<reference evidence="1" key="1">
    <citation type="journal article" date="2019" name="bioRxiv">
        <title>The Genome of the Zebra Mussel, Dreissena polymorpha: A Resource for Invasive Species Research.</title>
        <authorList>
            <person name="McCartney M.A."/>
            <person name="Auch B."/>
            <person name="Kono T."/>
            <person name="Mallez S."/>
            <person name="Zhang Y."/>
            <person name="Obille A."/>
            <person name="Becker A."/>
            <person name="Abrahante J.E."/>
            <person name="Garbe J."/>
            <person name="Badalamenti J.P."/>
            <person name="Herman A."/>
            <person name="Mangelson H."/>
            <person name="Liachko I."/>
            <person name="Sullivan S."/>
            <person name="Sone E.D."/>
            <person name="Koren S."/>
            <person name="Silverstein K.A.T."/>
            <person name="Beckman K.B."/>
            <person name="Gohl D.M."/>
        </authorList>
    </citation>
    <scope>NUCLEOTIDE SEQUENCE</scope>
    <source>
        <strain evidence="1">Duluth1</strain>
        <tissue evidence="1">Whole animal</tissue>
    </source>
</reference>
<protein>
    <submittedName>
        <fullName evidence="1">Uncharacterized protein</fullName>
    </submittedName>
</protein>